<protein>
    <submittedName>
        <fullName evidence="2">Uncharacterized protein</fullName>
    </submittedName>
</protein>
<dbReference type="Gramene" id="ONK56523">
    <property type="protein sequence ID" value="ONK56523"/>
    <property type="gene ID" value="A4U43_C10F9680"/>
</dbReference>
<evidence type="ECO:0000313" key="3">
    <source>
        <dbReference type="Proteomes" id="UP000243459"/>
    </source>
</evidence>
<feature type="compositionally biased region" description="Basic and acidic residues" evidence="1">
    <location>
        <begin position="7"/>
        <end position="21"/>
    </location>
</feature>
<feature type="region of interest" description="Disordered" evidence="1">
    <location>
        <begin position="1"/>
        <end position="21"/>
    </location>
</feature>
<evidence type="ECO:0000313" key="2">
    <source>
        <dbReference type="EMBL" id="ONK56523.1"/>
    </source>
</evidence>
<organism evidence="2 3">
    <name type="scientific">Asparagus officinalis</name>
    <name type="common">Garden asparagus</name>
    <dbReference type="NCBI Taxonomy" id="4686"/>
    <lineage>
        <taxon>Eukaryota</taxon>
        <taxon>Viridiplantae</taxon>
        <taxon>Streptophyta</taxon>
        <taxon>Embryophyta</taxon>
        <taxon>Tracheophyta</taxon>
        <taxon>Spermatophyta</taxon>
        <taxon>Magnoliopsida</taxon>
        <taxon>Liliopsida</taxon>
        <taxon>Asparagales</taxon>
        <taxon>Asparagaceae</taxon>
        <taxon>Asparagoideae</taxon>
        <taxon>Asparagus</taxon>
    </lineage>
</organism>
<sequence>MGGAAEDDGRASEGGWERARDVRDPRLPSFVAMERRRARIENGGGAGEVGTAALGWSGRRSRRIRMEGVRSGNPAVGSEGEGNGVLDVVGFWGGGFLGSGDFGAGILVAVEVGFGEWRVLVRR</sequence>
<reference evidence="3" key="1">
    <citation type="journal article" date="2017" name="Nat. Commun.">
        <title>The asparagus genome sheds light on the origin and evolution of a young Y chromosome.</title>
        <authorList>
            <person name="Harkess A."/>
            <person name="Zhou J."/>
            <person name="Xu C."/>
            <person name="Bowers J.E."/>
            <person name="Van der Hulst R."/>
            <person name="Ayyampalayam S."/>
            <person name="Mercati F."/>
            <person name="Riccardi P."/>
            <person name="McKain M.R."/>
            <person name="Kakrana A."/>
            <person name="Tang H."/>
            <person name="Ray J."/>
            <person name="Groenendijk J."/>
            <person name="Arikit S."/>
            <person name="Mathioni S.M."/>
            <person name="Nakano M."/>
            <person name="Shan H."/>
            <person name="Telgmann-Rauber A."/>
            <person name="Kanno A."/>
            <person name="Yue Z."/>
            <person name="Chen H."/>
            <person name="Li W."/>
            <person name="Chen Y."/>
            <person name="Xu X."/>
            <person name="Zhang Y."/>
            <person name="Luo S."/>
            <person name="Chen H."/>
            <person name="Gao J."/>
            <person name="Mao Z."/>
            <person name="Pires J.C."/>
            <person name="Luo M."/>
            <person name="Kudrna D."/>
            <person name="Wing R.A."/>
            <person name="Meyers B.C."/>
            <person name="Yi K."/>
            <person name="Kong H."/>
            <person name="Lavrijsen P."/>
            <person name="Sunseri F."/>
            <person name="Falavigna A."/>
            <person name="Ye Y."/>
            <person name="Leebens-Mack J.H."/>
            <person name="Chen G."/>
        </authorList>
    </citation>
    <scope>NUCLEOTIDE SEQUENCE [LARGE SCALE GENOMIC DNA]</scope>
    <source>
        <strain evidence="3">cv. DH0086</strain>
    </source>
</reference>
<dbReference type="AlphaFoldDB" id="A0A5P1E3I3"/>
<dbReference type="Proteomes" id="UP000243459">
    <property type="component" value="Chromosome 10"/>
</dbReference>
<gene>
    <name evidence="2" type="ORF">A4U43_C10F9680</name>
</gene>
<proteinExistence type="predicted"/>
<dbReference type="EMBL" id="CM007390">
    <property type="protein sequence ID" value="ONK56523.1"/>
    <property type="molecule type" value="Genomic_DNA"/>
</dbReference>
<accession>A0A5P1E3I3</accession>
<keyword evidence="3" id="KW-1185">Reference proteome</keyword>
<name>A0A5P1E3I3_ASPOF</name>
<evidence type="ECO:0000256" key="1">
    <source>
        <dbReference type="SAM" id="MobiDB-lite"/>
    </source>
</evidence>